<dbReference type="InterPro" id="IPR015424">
    <property type="entry name" value="PyrdxlP-dep_Trfase"/>
</dbReference>
<evidence type="ECO:0000256" key="3">
    <source>
        <dbReference type="ARBA" id="ARBA00009077"/>
    </source>
</evidence>
<dbReference type="Proteomes" id="UP000250043">
    <property type="component" value="Unassembled WGS sequence"/>
</dbReference>
<dbReference type="GO" id="GO:0005737">
    <property type="term" value="C:cytoplasm"/>
    <property type="evidence" value="ECO:0007669"/>
    <property type="project" value="TreeGrafter"/>
</dbReference>
<dbReference type="Gene3D" id="3.90.1150.10">
    <property type="entry name" value="Aspartate Aminotransferase, domain 1"/>
    <property type="match status" value="1"/>
</dbReference>
<dbReference type="GO" id="GO:0019346">
    <property type="term" value="P:transsulfuration"/>
    <property type="evidence" value="ECO:0007669"/>
    <property type="project" value="InterPro"/>
</dbReference>
<dbReference type="PANTHER" id="PTHR11808">
    <property type="entry name" value="TRANS-SULFURATION ENZYME FAMILY MEMBER"/>
    <property type="match status" value="1"/>
</dbReference>
<evidence type="ECO:0000256" key="6">
    <source>
        <dbReference type="ARBA" id="ARBA00023192"/>
    </source>
</evidence>
<reference evidence="11 12" key="1">
    <citation type="submission" date="2016-07" db="EMBL/GenBank/DDBJ databases">
        <title>Draft genome of the white-rot fungus Obba rivulosa 3A-2.</title>
        <authorList>
            <consortium name="DOE Joint Genome Institute"/>
            <person name="Miettinen O."/>
            <person name="Riley R."/>
            <person name="Acob R."/>
            <person name="Barry K."/>
            <person name="Cullen D."/>
            <person name="De Vries R."/>
            <person name="Hainaut M."/>
            <person name="Hatakka A."/>
            <person name="Henrissat B."/>
            <person name="Hilden K."/>
            <person name="Kuo R."/>
            <person name="Labutti K."/>
            <person name="Lipzen A."/>
            <person name="Makela M.R."/>
            <person name="Sandor L."/>
            <person name="Spatafora J.W."/>
            <person name="Grigoriev I.V."/>
            <person name="Hibbett D.S."/>
        </authorList>
    </citation>
    <scope>NUCLEOTIDE SEQUENCE [LARGE SCALE GENOMIC DNA]</scope>
    <source>
        <strain evidence="11 12">3A-2</strain>
    </source>
</reference>
<dbReference type="GO" id="GO:0004123">
    <property type="term" value="F:cystathionine gamma-lyase activity"/>
    <property type="evidence" value="ECO:0007669"/>
    <property type="project" value="TreeGrafter"/>
</dbReference>
<evidence type="ECO:0000256" key="4">
    <source>
        <dbReference type="ARBA" id="ARBA00012085"/>
    </source>
</evidence>
<evidence type="ECO:0000256" key="1">
    <source>
        <dbReference type="ARBA" id="ARBA00001933"/>
    </source>
</evidence>
<dbReference type="PIRSF" id="PIRSF001434">
    <property type="entry name" value="CGS"/>
    <property type="match status" value="1"/>
</dbReference>
<evidence type="ECO:0000256" key="7">
    <source>
        <dbReference type="ARBA" id="ARBA00029853"/>
    </source>
</evidence>
<accession>A0A8E2DMX4</accession>
<name>A0A8E2DMX4_9APHY</name>
<evidence type="ECO:0000256" key="8">
    <source>
        <dbReference type="PIRSR" id="PIRSR001434-2"/>
    </source>
</evidence>
<dbReference type="InterPro" id="IPR054542">
    <property type="entry name" value="Cys_met_metab_PP"/>
</dbReference>
<comment type="similarity">
    <text evidence="3 9">Belongs to the trans-sulfuration enzymes family.</text>
</comment>
<sequence length="438" mass="46801">MSPAVLNGNSHSTNGHAVKKPHLDGFGTRAIHVGSEPSTETGAVIPAISLSTTYKQDGIGRHKGFEYSRSGNPNRNALEATLASVEAGGADALAFSSGSATTATVLQSLGPNSHIISVNDVYGGTFRYMSRVASENQGLETTFVDLEKADDKTILAAFRPNTKLIWIETPTNPTLRLIDIPRIVSLARSTPSSPLVLVDNTFLSPFYQSPLLQGADIVMHSLTKYVNGHSDVVMGALILPAHHAALIEKLRFLQNAIGAVPSAYDCWLAQRGVKTLHLRMKAHGANALAVARALKRSPHVEAVIYPGLASHPLNDLAYRSLAPHARKYVDEYVKQHPEADGFPYGGMISFRIRGGAQEAERFLTATRLFTLAESLGGVESLAELPAQMTHGSIPEAERAKLGITDNLIRLSVGIEEVEDLVADVEQALEVAVGATPAA</sequence>
<evidence type="ECO:0000256" key="2">
    <source>
        <dbReference type="ARBA" id="ARBA00005038"/>
    </source>
</evidence>
<feature type="region of interest" description="Disordered" evidence="10">
    <location>
        <begin position="1"/>
        <end position="22"/>
    </location>
</feature>
<evidence type="ECO:0000256" key="9">
    <source>
        <dbReference type="RuleBase" id="RU362118"/>
    </source>
</evidence>
<dbReference type="GO" id="GO:0019343">
    <property type="term" value="P:cysteine biosynthetic process via cystathionine"/>
    <property type="evidence" value="ECO:0007669"/>
    <property type="project" value="TreeGrafter"/>
</dbReference>
<proteinExistence type="inferred from homology"/>
<dbReference type="EC" id="4.4.1.1" evidence="4"/>
<feature type="modified residue" description="N6-(pyridoxal phosphate)lysine" evidence="8">
    <location>
        <position position="224"/>
    </location>
</feature>
<dbReference type="GO" id="GO:0030170">
    <property type="term" value="F:pyridoxal phosphate binding"/>
    <property type="evidence" value="ECO:0007669"/>
    <property type="project" value="InterPro"/>
</dbReference>
<dbReference type="CDD" id="cd00614">
    <property type="entry name" value="CGS_like"/>
    <property type="match status" value="1"/>
</dbReference>
<dbReference type="FunFam" id="3.90.1150.10:FF:000008">
    <property type="entry name" value="Cystathionine gamma-synthase"/>
    <property type="match status" value="1"/>
</dbReference>
<protein>
    <recommendedName>
        <fullName evidence="4">cystathionine gamma-lyase</fullName>
        <ecNumber evidence="4">4.4.1.1</ecNumber>
    </recommendedName>
    <alternativeName>
        <fullName evidence="7">Gamma-cystathionase</fullName>
    </alternativeName>
</protein>
<evidence type="ECO:0000313" key="12">
    <source>
        <dbReference type="Proteomes" id="UP000250043"/>
    </source>
</evidence>
<dbReference type="PANTHER" id="PTHR11808:SF15">
    <property type="entry name" value="CYSTATHIONINE GAMMA-LYASE"/>
    <property type="match status" value="1"/>
</dbReference>
<dbReference type="EMBL" id="KV722381">
    <property type="protein sequence ID" value="OCH91659.1"/>
    <property type="molecule type" value="Genomic_DNA"/>
</dbReference>
<dbReference type="InterPro" id="IPR000277">
    <property type="entry name" value="Cys/Met-Metab_PyrdxlP-dep_enz"/>
</dbReference>
<evidence type="ECO:0000313" key="11">
    <source>
        <dbReference type="EMBL" id="OCH91659.1"/>
    </source>
</evidence>
<dbReference type="AlphaFoldDB" id="A0A8E2DMX4"/>
<comment type="cofactor">
    <cofactor evidence="1 9">
        <name>pyridoxal 5'-phosphate</name>
        <dbReference type="ChEBI" id="CHEBI:597326"/>
    </cofactor>
</comment>
<comment type="pathway">
    <text evidence="2">Amino-acid biosynthesis; L-cysteine biosynthesis; L-cysteine from L-homocysteine and L-serine: step 2/2.</text>
</comment>
<dbReference type="Gene3D" id="3.40.640.10">
    <property type="entry name" value="Type I PLP-dependent aspartate aminotransferase-like (Major domain)"/>
    <property type="match status" value="1"/>
</dbReference>
<dbReference type="FunFam" id="3.40.640.10:FF:000009">
    <property type="entry name" value="Cystathionine gamma-synthase homolog"/>
    <property type="match status" value="1"/>
</dbReference>
<gene>
    <name evidence="11" type="ORF">OBBRIDRAFT_792010</name>
</gene>
<dbReference type="InterPro" id="IPR015421">
    <property type="entry name" value="PyrdxlP-dep_Trfase_major"/>
</dbReference>
<dbReference type="InterPro" id="IPR015422">
    <property type="entry name" value="PyrdxlP-dep_Trfase_small"/>
</dbReference>
<dbReference type="Pfam" id="PF01053">
    <property type="entry name" value="Cys_Met_Meta_PP"/>
    <property type="match status" value="1"/>
</dbReference>
<evidence type="ECO:0000256" key="5">
    <source>
        <dbReference type="ARBA" id="ARBA00022898"/>
    </source>
</evidence>
<keyword evidence="5 8" id="KW-0663">Pyridoxal phosphate</keyword>
<evidence type="ECO:0000256" key="10">
    <source>
        <dbReference type="SAM" id="MobiDB-lite"/>
    </source>
</evidence>
<organism evidence="11 12">
    <name type="scientific">Obba rivulosa</name>
    <dbReference type="NCBI Taxonomy" id="1052685"/>
    <lineage>
        <taxon>Eukaryota</taxon>
        <taxon>Fungi</taxon>
        <taxon>Dikarya</taxon>
        <taxon>Basidiomycota</taxon>
        <taxon>Agaricomycotina</taxon>
        <taxon>Agaricomycetes</taxon>
        <taxon>Polyporales</taxon>
        <taxon>Gelatoporiaceae</taxon>
        <taxon>Obba</taxon>
    </lineage>
</organism>
<keyword evidence="6" id="KW-0198">Cysteine biosynthesis</keyword>
<dbReference type="OrthoDB" id="3512640at2759"/>
<keyword evidence="12" id="KW-1185">Reference proteome</keyword>
<dbReference type="SUPFAM" id="SSF53383">
    <property type="entry name" value="PLP-dependent transferases"/>
    <property type="match status" value="1"/>
</dbReference>
<dbReference type="PROSITE" id="PS00868">
    <property type="entry name" value="CYS_MET_METAB_PP"/>
    <property type="match status" value="1"/>
</dbReference>
<keyword evidence="6" id="KW-0028">Amino-acid biosynthesis</keyword>